<sequence>MSRLTRLVLNRIAVSPEHAPTMFAYMPALEHLECDIVYGVDALLDALAATRALDGGPRYCPRLSRIHLCDCDDFKFMLLETVVELRNGARKHVEAPVPSPASMASGRAIKPLKRTARTGTELPVQEETCAKITEVHVDGCLSISENDVRSLEKWGVKVVWLPSKNS</sequence>
<reference evidence="1" key="2">
    <citation type="journal article" date="2022" name="New Phytol.">
        <title>Evolutionary transition to the ectomycorrhizal habit in the genomes of a hyperdiverse lineage of mushroom-forming fungi.</title>
        <authorList>
            <person name="Looney B."/>
            <person name="Miyauchi S."/>
            <person name="Morin E."/>
            <person name="Drula E."/>
            <person name="Courty P.E."/>
            <person name="Kohler A."/>
            <person name="Kuo A."/>
            <person name="LaButti K."/>
            <person name="Pangilinan J."/>
            <person name="Lipzen A."/>
            <person name="Riley R."/>
            <person name="Andreopoulos W."/>
            <person name="He G."/>
            <person name="Johnson J."/>
            <person name="Nolan M."/>
            <person name="Tritt A."/>
            <person name="Barry K.W."/>
            <person name="Grigoriev I.V."/>
            <person name="Nagy L.G."/>
            <person name="Hibbett D."/>
            <person name="Henrissat B."/>
            <person name="Matheny P.B."/>
            <person name="Labbe J."/>
            <person name="Martin F.M."/>
        </authorList>
    </citation>
    <scope>NUCLEOTIDE SEQUENCE</scope>
    <source>
        <strain evidence="1">HHB10654</strain>
    </source>
</reference>
<evidence type="ECO:0000313" key="1">
    <source>
        <dbReference type="EMBL" id="KAI0054905.1"/>
    </source>
</evidence>
<organism evidence="1 2">
    <name type="scientific">Artomyces pyxidatus</name>
    <dbReference type="NCBI Taxonomy" id="48021"/>
    <lineage>
        <taxon>Eukaryota</taxon>
        <taxon>Fungi</taxon>
        <taxon>Dikarya</taxon>
        <taxon>Basidiomycota</taxon>
        <taxon>Agaricomycotina</taxon>
        <taxon>Agaricomycetes</taxon>
        <taxon>Russulales</taxon>
        <taxon>Auriscalpiaceae</taxon>
        <taxon>Artomyces</taxon>
    </lineage>
</organism>
<keyword evidence="2" id="KW-1185">Reference proteome</keyword>
<name>A0ACB8SEN6_9AGAM</name>
<comment type="caution">
    <text evidence="1">The sequence shown here is derived from an EMBL/GenBank/DDBJ whole genome shotgun (WGS) entry which is preliminary data.</text>
</comment>
<gene>
    <name evidence="1" type="ORF">BV25DRAFT_1922274</name>
</gene>
<dbReference type="Proteomes" id="UP000814140">
    <property type="component" value="Unassembled WGS sequence"/>
</dbReference>
<evidence type="ECO:0000313" key="2">
    <source>
        <dbReference type="Proteomes" id="UP000814140"/>
    </source>
</evidence>
<accession>A0ACB8SEN6</accession>
<reference evidence="1" key="1">
    <citation type="submission" date="2021-03" db="EMBL/GenBank/DDBJ databases">
        <authorList>
            <consortium name="DOE Joint Genome Institute"/>
            <person name="Ahrendt S."/>
            <person name="Looney B.P."/>
            <person name="Miyauchi S."/>
            <person name="Morin E."/>
            <person name="Drula E."/>
            <person name="Courty P.E."/>
            <person name="Chicoki N."/>
            <person name="Fauchery L."/>
            <person name="Kohler A."/>
            <person name="Kuo A."/>
            <person name="Labutti K."/>
            <person name="Pangilinan J."/>
            <person name="Lipzen A."/>
            <person name="Riley R."/>
            <person name="Andreopoulos W."/>
            <person name="He G."/>
            <person name="Johnson J."/>
            <person name="Barry K.W."/>
            <person name="Grigoriev I.V."/>
            <person name="Nagy L."/>
            <person name="Hibbett D."/>
            <person name="Henrissat B."/>
            <person name="Matheny P.B."/>
            <person name="Labbe J."/>
            <person name="Martin F."/>
        </authorList>
    </citation>
    <scope>NUCLEOTIDE SEQUENCE</scope>
    <source>
        <strain evidence="1">HHB10654</strain>
    </source>
</reference>
<dbReference type="EMBL" id="MU277331">
    <property type="protein sequence ID" value="KAI0054905.1"/>
    <property type="molecule type" value="Genomic_DNA"/>
</dbReference>
<protein>
    <submittedName>
        <fullName evidence="1">Uncharacterized protein</fullName>
    </submittedName>
</protein>
<proteinExistence type="predicted"/>